<dbReference type="Proteomes" id="UP001140560">
    <property type="component" value="Unassembled WGS sequence"/>
</dbReference>
<evidence type="ECO:0000256" key="1">
    <source>
        <dbReference type="SAM" id="SignalP"/>
    </source>
</evidence>
<evidence type="ECO:0000313" key="2">
    <source>
        <dbReference type="EMBL" id="KAJ4372089.1"/>
    </source>
</evidence>
<feature type="signal peptide" evidence="1">
    <location>
        <begin position="1"/>
        <end position="18"/>
    </location>
</feature>
<evidence type="ECO:0000313" key="3">
    <source>
        <dbReference type="Proteomes" id="UP001140560"/>
    </source>
</evidence>
<reference evidence="2" key="1">
    <citation type="submission" date="2022-10" db="EMBL/GenBank/DDBJ databases">
        <title>Tapping the CABI collections for fungal endophytes: first genome assemblies for Collariella, Neodidymelliopsis, Ascochyta clinopodiicola, Didymella pomorum, Didymosphaeria variabile, Neocosmospora piperis and Neocucurbitaria cava.</title>
        <authorList>
            <person name="Hill R."/>
        </authorList>
    </citation>
    <scope>NUCLEOTIDE SEQUENCE</scope>
    <source>
        <strain evidence="2">IMI 356814</strain>
    </source>
</reference>
<proteinExistence type="predicted"/>
<feature type="chain" id="PRO_5040837054" evidence="1">
    <location>
        <begin position="19"/>
        <end position="130"/>
    </location>
</feature>
<gene>
    <name evidence="2" type="ORF">N0V83_003862</name>
</gene>
<organism evidence="2 3">
    <name type="scientific">Neocucurbitaria cava</name>
    <dbReference type="NCBI Taxonomy" id="798079"/>
    <lineage>
        <taxon>Eukaryota</taxon>
        <taxon>Fungi</taxon>
        <taxon>Dikarya</taxon>
        <taxon>Ascomycota</taxon>
        <taxon>Pezizomycotina</taxon>
        <taxon>Dothideomycetes</taxon>
        <taxon>Pleosporomycetidae</taxon>
        <taxon>Pleosporales</taxon>
        <taxon>Pleosporineae</taxon>
        <taxon>Cucurbitariaceae</taxon>
        <taxon>Neocucurbitaria</taxon>
    </lineage>
</organism>
<dbReference type="OrthoDB" id="3760594at2759"/>
<dbReference type="EMBL" id="JAPEUY010000006">
    <property type="protein sequence ID" value="KAJ4372089.1"/>
    <property type="molecule type" value="Genomic_DNA"/>
</dbReference>
<dbReference type="AlphaFoldDB" id="A0A9W8YBR3"/>
<name>A0A9W8YBR3_9PLEO</name>
<keyword evidence="1" id="KW-0732">Signal</keyword>
<accession>A0A9W8YBR3</accession>
<comment type="caution">
    <text evidence="2">The sequence shown here is derived from an EMBL/GenBank/DDBJ whole genome shotgun (WGS) entry which is preliminary data.</text>
</comment>
<protein>
    <submittedName>
        <fullName evidence="2">Uncharacterized protein</fullName>
    </submittedName>
</protein>
<keyword evidence="3" id="KW-1185">Reference proteome</keyword>
<sequence>MQFSTVTLATIFAAAASALPAADITMTPRQTTFTEFAIWNTSGCPQSSGRIGTVNINDSTECQNFPAGIVSGQVDIDIPAGCQIQFYIGQGCSSAQTLVVPRDQLPHRCFEFGPGKNIGSARVSGTCSSS</sequence>